<reference evidence="1 2" key="1">
    <citation type="journal article" date="2014" name="Nat. Commun.">
        <title>Klebsormidium flaccidum genome reveals primary factors for plant terrestrial adaptation.</title>
        <authorList>
            <person name="Hori K."/>
            <person name="Maruyama F."/>
            <person name="Fujisawa T."/>
            <person name="Togashi T."/>
            <person name="Yamamoto N."/>
            <person name="Seo M."/>
            <person name="Sato S."/>
            <person name="Yamada T."/>
            <person name="Mori H."/>
            <person name="Tajima N."/>
            <person name="Moriyama T."/>
            <person name="Ikeuchi M."/>
            <person name="Watanabe M."/>
            <person name="Wada H."/>
            <person name="Kobayashi K."/>
            <person name="Saito M."/>
            <person name="Masuda T."/>
            <person name="Sasaki-Sekimoto Y."/>
            <person name="Mashiguchi K."/>
            <person name="Awai K."/>
            <person name="Shimojima M."/>
            <person name="Masuda S."/>
            <person name="Iwai M."/>
            <person name="Nobusawa T."/>
            <person name="Narise T."/>
            <person name="Kondo S."/>
            <person name="Saito H."/>
            <person name="Sato R."/>
            <person name="Murakawa M."/>
            <person name="Ihara Y."/>
            <person name="Oshima-Yamada Y."/>
            <person name="Ohtaka K."/>
            <person name="Satoh M."/>
            <person name="Sonobe K."/>
            <person name="Ishii M."/>
            <person name="Ohtani R."/>
            <person name="Kanamori-Sato M."/>
            <person name="Honoki R."/>
            <person name="Miyazaki D."/>
            <person name="Mochizuki H."/>
            <person name="Umetsu J."/>
            <person name="Higashi K."/>
            <person name="Shibata D."/>
            <person name="Kamiya Y."/>
            <person name="Sato N."/>
            <person name="Nakamura Y."/>
            <person name="Tabata S."/>
            <person name="Ida S."/>
            <person name="Kurokawa K."/>
            <person name="Ohta H."/>
        </authorList>
    </citation>
    <scope>NUCLEOTIDE SEQUENCE [LARGE SCALE GENOMIC DNA]</scope>
    <source>
        <strain evidence="1 2">NIES-2285</strain>
    </source>
</reference>
<accession>A0A1Y1IMW8</accession>
<organism evidence="1 2">
    <name type="scientific">Klebsormidium nitens</name>
    <name type="common">Green alga</name>
    <name type="synonym">Ulothrix nitens</name>
    <dbReference type="NCBI Taxonomy" id="105231"/>
    <lineage>
        <taxon>Eukaryota</taxon>
        <taxon>Viridiplantae</taxon>
        <taxon>Streptophyta</taxon>
        <taxon>Klebsormidiophyceae</taxon>
        <taxon>Klebsormidiales</taxon>
        <taxon>Klebsormidiaceae</taxon>
        <taxon>Klebsormidium</taxon>
    </lineage>
</organism>
<dbReference type="OMA" id="CAAWRCT"/>
<keyword evidence="2" id="KW-1185">Reference proteome</keyword>
<dbReference type="AlphaFoldDB" id="A0A1Y1IMW8"/>
<sequence length="303" mass="32516">MMAEPGLAVVPVGGVGQGQVGLAVDEKERREFQARCQAHVLSVRGIHGGRGGGTSSVWSAAETNALYARALTEFGEMAERKVSAAANSSRKRTAEEFAAFLGRNPYGVSIETASPADVGAFIVSDWLPRHSGNCRTVLPSTGKTVASASAVKGVVKDLSKTYTLLGYAAGHENPAKSEVVKSYRDGYERCLHDEDVKVQRAKVFTEVKLDALLAHMADRVKQETDALELCTLLMDQAAVLYLWESLARGKECGALSAREIEGGAAPAAYPGWSKTVHKNPVRVVRWPRLGRELGSPSSKLLHN</sequence>
<evidence type="ECO:0000313" key="1">
    <source>
        <dbReference type="EMBL" id="GAQ91452.1"/>
    </source>
</evidence>
<name>A0A1Y1IMW8_KLENI</name>
<dbReference type="EMBL" id="DF237737">
    <property type="protein sequence ID" value="GAQ91452.1"/>
    <property type="molecule type" value="Genomic_DNA"/>
</dbReference>
<proteinExistence type="predicted"/>
<evidence type="ECO:0000313" key="2">
    <source>
        <dbReference type="Proteomes" id="UP000054558"/>
    </source>
</evidence>
<gene>
    <name evidence="1" type="ORF">KFL_007880030</name>
</gene>
<protein>
    <submittedName>
        <fullName evidence="1">Uncharacterized protein</fullName>
    </submittedName>
</protein>
<dbReference type="Proteomes" id="UP000054558">
    <property type="component" value="Unassembled WGS sequence"/>
</dbReference>